<comment type="caution">
    <text evidence="9">The sequence shown here is derived from an EMBL/GenBank/DDBJ whole genome shotgun (WGS) entry which is preliminary data.</text>
</comment>
<evidence type="ECO:0000259" key="7">
    <source>
        <dbReference type="Pfam" id="PF13886"/>
    </source>
</evidence>
<dbReference type="EMBL" id="PGCI01000005">
    <property type="protein sequence ID" value="PLW51470.1"/>
    <property type="molecule type" value="Genomic_DNA"/>
</dbReference>
<evidence type="ECO:0000313" key="11">
    <source>
        <dbReference type="Proteomes" id="UP000235388"/>
    </source>
</evidence>
<evidence type="ECO:0000313" key="8">
    <source>
        <dbReference type="EMBL" id="PLW17740.1"/>
    </source>
</evidence>
<feature type="region of interest" description="Disordered" evidence="5">
    <location>
        <begin position="466"/>
        <end position="502"/>
    </location>
</feature>
<keyword evidence="3 6" id="KW-1133">Transmembrane helix</keyword>
<dbReference type="AlphaFoldDB" id="A0A2N5TGU9"/>
<keyword evidence="2 6" id="KW-0812">Transmembrane</keyword>
<evidence type="ECO:0000313" key="12">
    <source>
        <dbReference type="Proteomes" id="UP000235392"/>
    </source>
</evidence>
<feature type="transmembrane region" description="Helical" evidence="6">
    <location>
        <begin position="294"/>
        <end position="313"/>
    </location>
</feature>
<name>A0A2N5TGU9_9BASI</name>
<proteinExistence type="predicted"/>
<keyword evidence="4 6" id="KW-0472">Membrane</keyword>
<dbReference type="OrthoDB" id="102260at2759"/>
<evidence type="ECO:0000256" key="6">
    <source>
        <dbReference type="SAM" id="Phobius"/>
    </source>
</evidence>
<dbReference type="Pfam" id="PF13886">
    <property type="entry name" value="TM7S3_TM198"/>
    <property type="match status" value="1"/>
</dbReference>
<feature type="transmembrane region" description="Helical" evidence="6">
    <location>
        <begin position="320"/>
        <end position="341"/>
    </location>
</feature>
<protein>
    <recommendedName>
        <fullName evidence="7">TM7S3/TM198-like domain-containing protein</fullName>
    </recommendedName>
</protein>
<feature type="transmembrane region" description="Helical" evidence="6">
    <location>
        <begin position="239"/>
        <end position="257"/>
    </location>
</feature>
<accession>A0A2N5TGU9</accession>
<feature type="transmembrane region" description="Helical" evidence="6">
    <location>
        <begin position="347"/>
        <end position="365"/>
    </location>
</feature>
<feature type="compositionally biased region" description="Polar residues" evidence="5">
    <location>
        <begin position="436"/>
        <end position="447"/>
    </location>
</feature>
<evidence type="ECO:0000313" key="10">
    <source>
        <dbReference type="EMBL" id="PLW51470.1"/>
    </source>
</evidence>
<dbReference type="InterPro" id="IPR025256">
    <property type="entry name" value="TM7S3/TM198-like_dom"/>
</dbReference>
<dbReference type="Proteomes" id="UP000235388">
    <property type="component" value="Unassembled WGS sequence"/>
</dbReference>
<dbReference type="Proteomes" id="UP000235392">
    <property type="component" value="Unassembled WGS sequence"/>
</dbReference>
<sequence>MLSQGKAESYFVHQLLFIFVICFINGLVSPQPSIIAIDSQLATFNTTQDSSSSPSVTHPTLNGQNAFLDQSNSSDVIHQQEEFPSNFSISNATFQNVNQTHVFLKDQDLSNNNSSIPNQAHLPEANNIHHINFLELTHNSSGVPLETKITVPFSILGAILIASGGPMCFWGGRNRWSSYFLTGAYLAAVIVMVPILRFGVIEQDHPPSNVVQGIFVLACIISAIGSGAVSVIFWKGTRFIVGAGGGFVISLFLLSLRSNAVIRPLGLRYILILGCIAVGFVLATVPAISLYVTLFATAAMGAAAVVLGIDCFTTGGLKEFWLYILGFGGLFPKLTYFPFTITIQAELGVMAALFVMGAAIQWRLLEIIMKKIKELKQLDRDRMLEEEAAAYRQSMILDADLVVWEKRHGDEEQRRSSRHSQIPPSTAKEYHYQRPVSKNYSQHRVSKTPSACNSFNYELVPRLSDPFAPAPPRLSERPSVERSPSFPGLPPIKIGNQLDVSS</sequence>
<feature type="transmembrane region" description="Helical" evidence="6">
    <location>
        <begin position="178"/>
        <end position="198"/>
    </location>
</feature>
<feature type="domain" description="TM7S3/TM198-like" evidence="7">
    <location>
        <begin position="157"/>
        <end position="362"/>
    </location>
</feature>
<evidence type="ECO:0000256" key="4">
    <source>
        <dbReference type="ARBA" id="ARBA00023136"/>
    </source>
</evidence>
<feature type="region of interest" description="Disordered" evidence="5">
    <location>
        <begin position="410"/>
        <end position="447"/>
    </location>
</feature>
<dbReference type="PANTHER" id="PTHR39469:SF1">
    <property type="entry name" value="DUF4203 DOMAIN-CONTAINING PROTEIN"/>
    <property type="match status" value="1"/>
</dbReference>
<evidence type="ECO:0000256" key="2">
    <source>
        <dbReference type="ARBA" id="ARBA00022692"/>
    </source>
</evidence>
<feature type="transmembrane region" description="Helical" evidence="6">
    <location>
        <begin position="269"/>
        <end position="288"/>
    </location>
</feature>
<feature type="transmembrane region" description="Helical" evidence="6">
    <location>
        <begin position="149"/>
        <end position="172"/>
    </location>
</feature>
<evidence type="ECO:0000256" key="5">
    <source>
        <dbReference type="SAM" id="MobiDB-lite"/>
    </source>
</evidence>
<dbReference type="PANTHER" id="PTHR39469">
    <property type="entry name" value="CHROMOSOME 1, WHOLE GENOME SHOTGUN SEQUENCE"/>
    <property type="match status" value="1"/>
</dbReference>
<organism evidence="9 12">
    <name type="scientific">Puccinia coronata f. sp. avenae</name>
    <dbReference type="NCBI Taxonomy" id="200324"/>
    <lineage>
        <taxon>Eukaryota</taxon>
        <taxon>Fungi</taxon>
        <taxon>Dikarya</taxon>
        <taxon>Basidiomycota</taxon>
        <taxon>Pucciniomycotina</taxon>
        <taxon>Pucciniomycetes</taxon>
        <taxon>Pucciniales</taxon>
        <taxon>Pucciniaceae</taxon>
        <taxon>Puccinia</taxon>
    </lineage>
</organism>
<dbReference type="EMBL" id="PGCI01000604">
    <property type="protein sequence ID" value="PLW24736.1"/>
    <property type="molecule type" value="Genomic_DNA"/>
</dbReference>
<evidence type="ECO:0000256" key="1">
    <source>
        <dbReference type="ARBA" id="ARBA00004141"/>
    </source>
</evidence>
<comment type="subcellular location">
    <subcellularLocation>
        <location evidence="1">Membrane</location>
        <topology evidence="1">Multi-pass membrane protein</topology>
    </subcellularLocation>
</comment>
<gene>
    <name evidence="8" type="ORF">PCANC_09084</name>
    <name evidence="10" type="ORF">PCASD_00346</name>
    <name evidence="9" type="ORF">PCASD_05214</name>
</gene>
<dbReference type="EMBL" id="PGCJ01000844">
    <property type="protein sequence ID" value="PLW17740.1"/>
    <property type="molecule type" value="Genomic_DNA"/>
</dbReference>
<feature type="transmembrane region" description="Helical" evidence="6">
    <location>
        <begin position="12"/>
        <end position="28"/>
    </location>
</feature>
<keyword evidence="11" id="KW-1185">Reference proteome</keyword>
<dbReference type="GO" id="GO:0016020">
    <property type="term" value="C:membrane"/>
    <property type="evidence" value="ECO:0007669"/>
    <property type="project" value="UniProtKB-SubCell"/>
</dbReference>
<evidence type="ECO:0000256" key="3">
    <source>
        <dbReference type="ARBA" id="ARBA00022989"/>
    </source>
</evidence>
<evidence type="ECO:0000313" key="9">
    <source>
        <dbReference type="EMBL" id="PLW24736.1"/>
    </source>
</evidence>
<reference evidence="11 12" key="1">
    <citation type="submission" date="2017-11" db="EMBL/GenBank/DDBJ databases">
        <title>De novo assembly and phasing of dikaryotic genomes from two isolates of Puccinia coronata f. sp. avenae, the causal agent of oat crown rust.</title>
        <authorList>
            <person name="Miller M.E."/>
            <person name="Zhang Y."/>
            <person name="Omidvar V."/>
            <person name="Sperschneider J."/>
            <person name="Schwessinger B."/>
            <person name="Raley C."/>
            <person name="Palmer J.M."/>
            <person name="Garnica D."/>
            <person name="Upadhyaya N."/>
            <person name="Rathjen J."/>
            <person name="Taylor J.M."/>
            <person name="Park R.F."/>
            <person name="Dodds P.N."/>
            <person name="Hirsch C.D."/>
            <person name="Kianian S.F."/>
            <person name="Figueroa M."/>
        </authorList>
    </citation>
    <scope>NUCLEOTIDE SEQUENCE [LARGE SCALE GENOMIC DNA]</scope>
    <source>
        <strain evidence="8">12NC29</strain>
        <strain evidence="9">12SD80</strain>
    </source>
</reference>
<feature type="transmembrane region" description="Helical" evidence="6">
    <location>
        <begin position="210"/>
        <end position="233"/>
    </location>
</feature>